<sequence>MVTVKPLADNNLLLRCATEQLGCPQFCSQGIKIPIYCFGTQYLINNGLFGGISNTSEEHSFLDSLLLAQWEERMLKGHFKYDITASEIKIIRGRRKFLAQLNNDWGMECFKDPEKLKMCHEEDTLVFDRTKHCEELLFCITNSDKADSELIPSAAVPNDAILIVINVNPVEYGHVFLVPHGFDSLYRFLDARFLEMVARVAVEMNNCSFRLFYNCPGHSRLYFQACYFPDLLPVEHMPVDILFDAGQAQTLSTSCNLSAWECGGYFLFRSRQEFDEVTEAALLKRLSTVSLDDEGFAAVKRLCCRIATKIAT</sequence>
<dbReference type="AlphaFoldDB" id="A0A6A6MXR0"/>
<dbReference type="GO" id="GO:0005737">
    <property type="term" value="C:cytoplasm"/>
    <property type="evidence" value="ECO:0007669"/>
    <property type="project" value="UniProtKB-SubCell"/>
</dbReference>
<comment type="subcellular location">
    <subcellularLocation>
        <location evidence="1">Cytoplasm</location>
    </subcellularLocation>
</comment>
<evidence type="ECO:0000256" key="6">
    <source>
        <dbReference type="ARBA" id="ARBA00022695"/>
    </source>
</evidence>
<dbReference type="GO" id="GO:0000166">
    <property type="term" value="F:nucleotide binding"/>
    <property type="evidence" value="ECO:0007669"/>
    <property type="project" value="UniProtKB-KW"/>
</dbReference>
<keyword evidence="12" id="KW-1185">Reference proteome</keyword>
<protein>
    <recommendedName>
        <fullName evidence="13">HIT domain-containing protein</fullName>
    </recommendedName>
</protein>
<comment type="similarity">
    <text evidence="2">Belongs to the GDPGP1 family.</text>
</comment>
<organism evidence="11 12">
    <name type="scientific">Hevea brasiliensis</name>
    <name type="common">Para rubber tree</name>
    <name type="synonym">Siphonia brasiliensis</name>
    <dbReference type="NCBI Taxonomy" id="3981"/>
    <lineage>
        <taxon>Eukaryota</taxon>
        <taxon>Viridiplantae</taxon>
        <taxon>Streptophyta</taxon>
        <taxon>Embryophyta</taxon>
        <taxon>Tracheophyta</taxon>
        <taxon>Spermatophyta</taxon>
        <taxon>Magnoliopsida</taxon>
        <taxon>eudicotyledons</taxon>
        <taxon>Gunneridae</taxon>
        <taxon>Pentapetalae</taxon>
        <taxon>rosids</taxon>
        <taxon>fabids</taxon>
        <taxon>Malpighiales</taxon>
        <taxon>Euphorbiaceae</taxon>
        <taxon>Crotonoideae</taxon>
        <taxon>Micrandreae</taxon>
        <taxon>Hevea</taxon>
    </lineage>
</organism>
<evidence type="ECO:0000313" key="11">
    <source>
        <dbReference type="EMBL" id="KAF2317897.1"/>
    </source>
</evidence>
<proteinExistence type="inferred from homology"/>
<dbReference type="InterPro" id="IPR058865">
    <property type="entry name" value="GDPGP1_C"/>
</dbReference>
<feature type="domain" description="GDPGP1-like N-terminal" evidence="10">
    <location>
        <begin position="62"/>
        <end position="226"/>
    </location>
</feature>
<dbReference type="PANTHER" id="PTHR20884">
    <property type="entry name" value="GDP-D-GLUCOSE PHOSPHORYLASE 1"/>
    <property type="match status" value="1"/>
</dbReference>
<evidence type="ECO:0000256" key="2">
    <source>
        <dbReference type="ARBA" id="ARBA00006451"/>
    </source>
</evidence>
<evidence type="ECO:0000259" key="9">
    <source>
        <dbReference type="Pfam" id="PF26216"/>
    </source>
</evidence>
<dbReference type="EMBL" id="JAAGAX010000004">
    <property type="protein sequence ID" value="KAF2317897.1"/>
    <property type="molecule type" value="Genomic_DNA"/>
</dbReference>
<keyword evidence="5" id="KW-0808">Transferase</keyword>
<evidence type="ECO:0000256" key="8">
    <source>
        <dbReference type="ARBA" id="ARBA00022801"/>
    </source>
</evidence>
<comment type="caution">
    <text evidence="11">The sequence shown here is derived from an EMBL/GenBank/DDBJ whole genome shotgun (WGS) entry which is preliminary data.</text>
</comment>
<evidence type="ECO:0000256" key="5">
    <source>
        <dbReference type="ARBA" id="ARBA00022679"/>
    </source>
</evidence>
<keyword evidence="7" id="KW-0547">Nucleotide-binding</keyword>
<dbReference type="PANTHER" id="PTHR20884:SF9">
    <property type="entry name" value="OS12G0612100 PROTEIN"/>
    <property type="match status" value="1"/>
</dbReference>
<evidence type="ECO:0000256" key="3">
    <source>
        <dbReference type="ARBA" id="ARBA00022490"/>
    </source>
</evidence>
<evidence type="ECO:0000313" key="12">
    <source>
        <dbReference type="Proteomes" id="UP000467840"/>
    </source>
</evidence>
<evidence type="ECO:0000256" key="1">
    <source>
        <dbReference type="ARBA" id="ARBA00004496"/>
    </source>
</evidence>
<dbReference type="Pfam" id="PF26216">
    <property type="entry name" value="GDPGP1_C"/>
    <property type="match status" value="1"/>
</dbReference>
<dbReference type="Proteomes" id="UP000467840">
    <property type="component" value="Chromosome 6"/>
</dbReference>
<dbReference type="GO" id="GO:0080048">
    <property type="term" value="F:GDP-D-glucose phosphorylase activity"/>
    <property type="evidence" value="ECO:0007669"/>
    <property type="project" value="InterPro"/>
</dbReference>
<dbReference type="InterPro" id="IPR026506">
    <property type="entry name" value="GDPGP"/>
</dbReference>
<dbReference type="GO" id="GO:0005085">
    <property type="term" value="F:guanyl-nucleotide exchange factor activity"/>
    <property type="evidence" value="ECO:0007669"/>
    <property type="project" value="UniProtKB-KW"/>
</dbReference>
<evidence type="ECO:0000256" key="4">
    <source>
        <dbReference type="ARBA" id="ARBA00022658"/>
    </source>
</evidence>
<keyword evidence="8" id="KW-0378">Hydrolase</keyword>
<reference evidence="11 12" key="1">
    <citation type="journal article" date="2020" name="Mol. Plant">
        <title>The Chromosome-Based Rubber Tree Genome Provides New Insights into Spurge Genome Evolution and Rubber Biosynthesis.</title>
        <authorList>
            <person name="Liu J."/>
            <person name="Shi C."/>
            <person name="Shi C.C."/>
            <person name="Li W."/>
            <person name="Zhang Q.J."/>
            <person name="Zhang Y."/>
            <person name="Li K."/>
            <person name="Lu H.F."/>
            <person name="Shi C."/>
            <person name="Zhu S.T."/>
            <person name="Xiao Z.Y."/>
            <person name="Nan H."/>
            <person name="Yue Y."/>
            <person name="Zhu X.G."/>
            <person name="Wu Y."/>
            <person name="Hong X.N."/>
            <person name="Fan G.Y."/>
            <person name="Tong Y."/>
            <person name="Zhang D."/>
            <person name="Mao C.L."/>
            <person name="Liu Y.L."/>
            <person name="Hao S.J."/>
            <person name="Liu W.Q."/>
            <person name="Lv M.Q."/>
            <person name="Zhang H.B."/>
            <person name="Liu Y."/>
            <person name="Hu-Tang G.R."/>
            <person name="Wang J.P."/>
            <person name="Wang J.H."/>
            <person name="Sun Y.H."/>
            <person name="Ni S.B."/>
            <person name="Chen W.B."/>
            <person name="Zhang X.C."/>
            <person name="Jiao Y.N."/>
            <person name="Eichler E.E."/>
            <person name="Li G.H."/>
            <person name="Liu X."/>
            <person name="Gao L.Z."/>
        </authorList>
    </citation>
    <scope>NUCLEOTIDE SEQUENCE [LARGE SCALE GENOMIC DNA]</scope>
    <source>
        <strain evidence="12">cv. GT1</strain>
        <tissue evidence="11">Leaf</tissue>
    </source>
</reference>
<dbReference type="InterPro" id="IPR058866">
    <property type="entry name" value="GDPGP1_N"/>
</dbReference>
<evidence type="ECO:0000259" key="10">
    <source>
        <dbReference type="Pfam" id="PF26217"/>
    </source>
</evidence>
<feature type="domain" description="GDPGP1-like C-terminal" evidence="9">
    <location>
        <begin position="247"/>
        <end position="309"/>
    </location>
</feature>
<dbReference type="GO" id="GO:0016787">
    <property type="term" value="F:hydrolase activity"/>
    <property type="evidence" value="ECO:0007669"/>
    <property type="project" value="UniProtKB-KW"/>
</dbReference>
<keyword evidence="3" id="KW-0963">Cytoplasm</keyword>
<evidence type="ECO:0000256" key="7">
    <source>
        <dbReference type="ARBA" id="ARBA00022741"/>
    </source>
</evidence>
<keyword evidence="4" id="KW-0344">Guanine-nucleotide releasing factor</keyword>
<accession>A0A6A6MXR0</accession>
<gene>
    <name evidence="11" type="ORF">GH714_041217</name>
</gene>
<dbReference type="Pfam" id="PF26217">
    <property type="entry name" value="GDPGP1_N"/>
    <property type="match status" value="1"/>
</dbReference>
<dbReference type="GO" id="GO:0006006">
    <property type="term" value="P:glucose metabolic process"/>
    <property type="evidence" value="ECO:0007669"/>
    <property type="project" value="TreeGrafter"/>
</dbReference>
<name>A0A6A6MXR0_HEVBR</name>
<evidence type="ECO:0008006" key="13">
    <source>
        <dbReference type="Google" id="ProtNLM"/>
    </source>
</evidence>
<keyword evidence="6" id="KW-0548">Nucleotidyltransferase</keyword>